<dbReference type="Pfam" id="PF00071">
    <property type="entry name" value="Ras"/>
    <property type="match status" value="1"/>
</dbReference>
<keyword evidence="2 6" id="KW-0812">Transmembrane</keyword>
<feature type="domain" description="TRPM-like" evidence="8">
    <location>
        <begin position="9"/>
        <end position="120"/>
    </location>
</feature>
<dbReference type="AlphaFoldDB" id="A0AAD8EVQ3"/>
<dbReference type="SMART" id="SM00174">
    <property type="entry name" value="RHO"/>
    <property type="match status" value="1"/>
</dbReference>
<dbReference type="GO" id="GO:0005886">
    <property type="term" value="C:plasma membrane"/>
    <property type="evidence" value="ECO:0007669"/>
    <property type="project" value="TreeGrafter"/>
</dbReference>
<dbReference type="Gene3D" id="3.40.50.300">
    <property type="entry name" value="P-loop containing nucleotide triphosphate hydrolases"/>
    <property type="match status" value="1"/>
</dbReference>
<dbReference type="InterPro" id="IPR005225">
    <property type="entry name" value="Small_GTP-bd"/>
</dbReference>
<comment type="caution">
    <text evidence="9">The sequence shown here is derived from an EMBL/GenBank/DDBJ whole genome shotgun (WGS) entry which is preliminary data.</text>
</comment>
<name>A0AAD8EVQ3_BIOPF</name>
<evidence type="ECO:0000313" key="10">
    <source>
        <dbReference type="Proteomes" id="UP001233172"/>
    </source>
</evidence>
<reference evidence="9" key="1">
    <citation type="journal article" date="2023" name="PLoS Negl. Trop. Dis.">
        <title>A genome sequence for Biomphalaria pfeifferi, the major vector snail for the human-infecting parasite Schistosoma mansoni.</title>
        <authorList>
            <person name="Bu L."/>
            <person name="Lu L."/>
            <person name="Laidemitt M.R."/>
            <person name="Zhang S.M."/>
            <person name="Mutuku M."/>
            <person name="Mkoji G."/>
            <person name="Steinauer M."/>
            <person name="Loker E.S."/>
        </authorList>
    </citation>
    <scope>NUCLEOTIDE SEQUENCE</scope>
    <source>
        <strain evidence="9">KasaAsao</strain>
    </source>
</reference>
<proteinExistence type="predicted"/>
<dbReference type="InterPro" id="IPR027417">
    <property type="entry name" value="P-loop_NTPase"/>
</dbReference>
<dbReference type="PROSITE" id="PS51421">
    <property type="entry name" value="RAS"/>
    <property type="match status" value="1"/>
</dbReference>
<dbReference type="InterPro" id="IPR005821">
    <property type="entry name" value="Ion_trans_dom"/>
</dbReference>
<evidence type="ECO:0000256" key="4">
    <source>
        <dbReference type="ARBA" id="ARBA00023136"/>
    </source>
</evidence>
<accession>A0AAD8EVQ3</accession>
<dbReference type="Pfam" id="PF00520">
    <property type="entry name" value="Ion_trans"/>
    <property type="match status" value="1"/>
</dbReference>
<dbReference type="PRINTS" id="PR00449">
    <property type="entry name" value="RASTRNSFRMNG"/>
</dbReference>
<evidence type="ECO:0000259" key="8">
    <source>
        <dbReference type="Pfam" id="PF25508"/>
    </source>
</evidence>
<gene>
    <name evidence="9" type="ORF">Bpfe_028902</name>
</gene>
<evidence type="ECO:0000256" key="3">
    <source>
        <dbReference type="ARBA" id="ARBA00022989"/>
    </source>
</evidence>
<keyword evidence="10" id="KW-1185">Reference proteome</keyword>
<feature type="transmembrane region" description="Helical" evidence="6">
    <location>
        <begin position="306"/>
        <end position="324"/>
    </location>
</feature>
<dbReference type="InterPro" id="IPR057366">
    <property type="entry name" value="TRPM-like"/>
</dbReference>
<dbReference type="InterPro" id="IPR050927">
    <property type="entry name" value="TRPM"/>
</dbReference>
<keyword evidence="9" id="KW-0675">Receptor</keyword>
<evidence type="ECO:0000313" key="9">
    <source>
        <dbReference type="EMBL" id="KAK0041660.1"/>
    </source>
</evidence>
<feature type="transmembrane region" description="Helical" evidence="6">
    <location>
        <begin position="344"/>
        <end position="366"/>
    </location>
</feature>
<dbReference type="FunFam" id="3.40.50.300:FF:001447">
    <property type="entry name" value="Ras-related protein Rab-1B"/>
    <property type="match status" value="1"/>
</dbReference>
<dbReference type="SMART" id="SM00173">
    <property type="entry name" value="RAS"/>
    <property type="match status" value="1"/>
</dbReference>
<dbReference type="GO" id="GO:0003924">
    <property type="term" value="F:GTPase activity"/>
    <property type="evidence" value="ECO:0007669"/>
    <property type="project" value="InterPro"/>
</dbReference>
<feature type="region of interest" description="Disordered" evidence="5">
    <location>
        <begin position="146"/>
        <end position="166"/>
    </location>
</feature>
<dbReference type="Pfam" id="PF25508">
    <property type="entry name" value="TRPM2"/>
    <property type="match status" value="1"/>
</dbReference>
<reference evidence="9" key="2">
    <citation type="submission" date="2023-04" db="EMBL/GenBank/DDBJ databases">
        <authorList>
            <person name="Bu L."/>
            <person name="Lu L."/>
            <person name="Laidemitt M.R."/>
            <person name="Zhang S.M."/>
            <person name="Mutuku M."/>
            <person name="Mkoji G."/>
            <person name="Steinauer M."/>
            <person name="Loker E.S."/>
        </authorList>
    </citation>
    <scope>NUCLEOTIDE SEQUENCE</scope>
    <source>
        <strain evidence="9">KasaAsao</strain>
        <tissue evidence="9">Whole Snail</tissue>
    </source>
</reference>
<keyword evidence="4 6" id="KW-0472">Membrane</keyword>
<evidence type="ECO:0000256" key="5">
    <source>
        <dbReference type="SAM" id="MobiDB-lite"/>
    </source>
</evidence>
<dbReference type="InterPro" id="IPR001806">
    <property type="entry name" value="Small_GTPase"/>
</dbReference>
<dbReference type="PANTHER" id="PTHR13800">
    <property type="entry name" value="TRANSIENT RECEPTOR POTENTIAL CATION CHANNEL, SUBFAMILY M, MEMBER 6"/>
    <property type="match status" value="1"/>
</dbReference>
<dbReference type="SUPFAM" id="SSF52540">
    <property type="entry name" value="P-loop containing nucleoside triphosphate hydrolases"/>
    <property type="match status" value="1"/>
</dbReference>
<dbReference type="GO" id="GO:0099604">
    <property type="term" value="F:ligand-gated calcium channel activity"/>
    <property type="evidence" value="ECO:0007669"/>
    <property type="project" value="TreeGrafter"/>
</dbReference>
<dbReference type="PROSITE" id="PS51420">
    <property type="entry name" value="RHO"/>
    <property type="match status" value="1"/>
</dbReference>
<evidence type="ECO:0000259" key="7">
    <source>
        <dbReference type="Pfam" id="PF00520"/>
    </source>
</evidence>
<evidence type="ECO:0000256" key="6">
    <source>
        <dbReference type="SAM" id="Phobius"/>
    </source>
</evidence>
<feature type="domain" description="Ion transport" evidence="7">
    <location>
        <begin position="212"/>
        <end position="456"/>
    </location>
</feature>
<protein>
    <submittedName>
        <fullName evidence="9">Transient receptor potential cation channel subfamily M member 2</fullName>
    </submittedName>
</protein>
<feature type="transmembrane region" description="Helical" evidence="6">
    <location>
        <begin position="202"/>
        <end position="224"/>
    </location>
</feature>
<feature type="transmembrane region" description="Helical" evidence="6">
    <location>
        <begin position="427"/>
        <end position="448"/>
    </location>
</feature>
<dbReference type="NCBIfam" id="TIGR00231">
    <property type="entry name" value="small_GTP"/>
    <property type="match status" value="1"/>
</dbReference>
<dbReference type="SMART" id="SM00175">
    <property type="entry name" value="RAB"/>
    <property type="match status" value="1"/>
</dbReference>
<dbReference type="SMART" id="SM00176">
    <property type="entry name" value="RAN"/>
    <property type="match status" value="1"/>
</dbReference>
<evidence type="ECO:0000256" key="2">
    <source>
        <dbReference type="ARBA" id="ARBA00022692"/>
    </source>
</evidence>
<dbReference type="Proteomes" id="UP001233172">
    <property type="component" value="Unassembled WGS sequence"/>
</dbReference>
<dbReference type="EMBL" id="JASAOG010000266">
    <property type="protein sequence ID" value="KAK0041660.1"/>
    <property type="molecule type" value="Genomic_DNA"/>
</dbReference>
<evidence type="ECO:0000256" key="1">
    <source>
        <dbReference type="ARBA" id="ARBA00004141"/>
    </source>
</evidence>
<comment type="subcellular location">
    <subcellularLocation>
        <location evidence="1">Membrane</location>
        <topology evidence="1">Multi-pass membrane protein</topology>
    </subcellularLocation>
</comment>
<organism evidence="9 10">
    <name type="scientific">Biomphalaria pfeifferi</name>
    <name type="common">Bloodfluke planorb</name>
    <name type="synonym">Freshwater snail</name>
    <dbReference type="NCBI Taxonomy" id="112525"/>
    <lineage>
        <taxon>Eukaryota</taxon>
        <taxon>Metazoa</taxon>
        <taxon>Spiralia</taxon>
        <taxon>Lophotrochozoa</taxon>
        <taxon>Mollusca</taxon>
        <taxon>Gastropoda</taxon>
        <taxon>Heterobranchia</taxon>
        <taxon>Euthyneura</taxon>
        <taxon>Panpulmonata</taxon>
        <taxon>Hygrophila</taxon>
        <taxon>Lymnaeoidea</taxon>
        <taxon>Planorbidae</taxon>
        <taxon>Biomphalaria</taxon>
    </lineage>
</organism>
<dbReference type="PROSITE" id="PS51419">
    <property type="entry name" value="RAB"/>
    <property type="match status" value="1"/>
</dbReference>
<dbReference type="PANTHER" id="PTHR13800:SF12">
    <property type="entry name" value="TRANSIENT RECEPTOR POTENTIAL CATION CHANNEL SUBFAMILY M MEMBER-LIKE 2"/>
    <property type="match status" value="1"/>
</dbReference>
<keyword evidence="3 6" id="KW-1133">Transmembrane helix</keyword>
<dbReference type="GO" id="GO:0005525">
    <property type="term" value="F:GTP binding"/>
    <property type="evidence" value="ECO:0007669"/>
    <property type="project" value="InterPro"/>
</dbReference>
<sequence>MERKIYCFMTLFIHALENKQFKASLFYWTKQERLIWTSLFARHVLKEEKTKQKIDMLENVKAKFQKYKKIYEGTAINILKSCYRRNRNRTLFLLKNVDSKCKQSCITLALKTNNKLFLAQEACIRANNEIWQTYLGEDLSSEQRIVRSDRQTKRDSRSEQRKESEKLLQKEKKSEIDLKKEKETKRKIKNTKHYLFSPQGRCLMDMISYLWFLTAYSILLVSTLHQTTFHWLEGVVMGYKVIFFAKESDQCFPQCFKSWKTFRHYICDPFNNLDHLSMLISIVAWSLRWVAFVNPEEERLMVAARYLLCLVFMLYMVRFLEFFYQDEFFGPILVVIRNMVKTYIYFLLILANILVTYSVVSESILFPEKELKADILYSVFRRGFWAMLGEYFLDEIELFSDDTSNNTANSSMREAHPTEDGKYSIPILLAVYVLFVQILMFNLLIALFNNAISENETKGKMIWSYQKFLLTMQYSKTKILLPPFIILSFCLKEKFGNPFKSKKGEKFNILKKFEREAAKMIINQIIKQRYVNKFSHDNTKVASVAQVKNMEKKFMKLSGSLRQLMVQYDPVRANEVQVKRRDVPETNEDLQQTIARIGKVCNKRKGLGELEEPPRNDQDINVSAEVTDCQQGSSKLKEDKLSNVDVLISCRIKNRSRVRVESPVSHPGPGTGDKRRMYKRLNVCVDQLQDDVIKILVIGDAGVGKTSFVQKYVYDVFSDKYKCTIGFDSVTKKVTELNQKPVNLQLQFWDIAGQDRFPLLTRAYYKYTRGCLIIFDLTNPESFNDVRKWKASLDNNLSVPCLLVANKVDLESERKVPPSDIERLVTELNFFQFTETSVKTGLMVEESVMYLVDVVLGNSPNTYTPSDFEHIDLREIRDLDTSQTKNGEF</sequence>